<dbReference type="GO" id="GO:0008745">
    <property type="term" value="F:N-acetylmuramoyl-L-alanine amidase activity"/>
    <property type="evidence" value="ECO:0007669"/>
    <property type="project" value="InterPro"/>
</dbReference>
<feature type="disulfide bond" evidence="9">
    <location>
        <begin position="58"/>
        <end position="64"/>
    </location>
</feature>
<dbReference type="GO" id="GO:0009253">
    <property type="term" value="P:peptidoglycan catabolic process"/>
    <property type="evidence" value="ECO:0007669"/>
    <property type="project" value="InterPro"/>
</dbReference>
<dbReference type="GO" id="GO:0042834">
    <property type="term" value="F:peptidoglycan binding"/>
    <property type="evidence" value="ECO:0007669"/>
    <property type="project" value="InterPro"/>
</dbReference>
<dbReference type="VEuPathDB" id="VectorBase:MDOA006007"/>
<dbReference type="SMART" id="SM00644">
    <property type="entry name" value="Ami_2"/>
    <property type="match status" value="1"/>
</dbReference>
<dbReference type="InterPro" id="IPR017331">
    <property type="entry name" value="Peptidoglycan_recognition"/>
</dbReference>
<dbReference type="CDD" id="cd06583">
    <property type="entry name" value="PGRP"/>
    <property type="match status" value="1"/>
</dbReference>
<comment type="subcellular location">
    <subcellularLocation>
        <location evidence="1">Secreted</location>
    </subcellularLocation>
</comment>
<keyword evidence="7" id="KW-1015">Disulfide bond</keyword>
<name>S5U474_MUSDO</name>
<evidence type="ECO:0000313" key="13">
    <source>
        <dbReference type="EMBL" id="AGS57593.1"/>
    </source>
</evidence>
<dbReference type="InterPro" id="IPR036505">
    <property type="entry name" value="Amidase/PGRP_sf"/>
</dbReference>
<evidence type="ECO:0000256" key="2">
    <source>
        <dbReference type="ARBA" id="ARBA00007553"/>
    </source>
</evidence>
<dbReference type="InterPro" id="IPR015510">
    <property type="entry name" value="PGRP"/>
</dbReference>
<dbReference type="PANTHER" id="PTHR11022:SF75">
    <property type="entry name" value="PEPTIDOGLYCAN-RECOGNITION PROTEIN SB1-RELATED"/>
    <property type="match status" value="1"/>
</dbReference>
<dbReference type="InterPro" id="IPR006619">
    <property type="entry name" value="PGRP_domain_met/bac"/>
</dbReference>
<dbReference type="VEuPathDB" id="VectorBase:MDOMA2_018101"/>
<sequence length="192" mass="20826">MVSKTLFGLLAVLFCAQAVFGITIISKAEWGGAPATSKTTLSNGLQYAVIHHTEGAACSDKASCSQQMRNVQHYHQKTLGWPDIGYNFLIGGDGNIYEGRGWNVVGAHASNWNSKSLGISFIGNYHNYKPSAAQINAAKNLLAAAVSRGQIVSGYVLYGHRQVGSTDCPGAHLWNEIKTWAHWKACRLDFLN</sequence>
<evidence type="ECO:0000256" key="3">
    <source>
        <dbReference type="ARBA" id="ARBA00022525"/>
    </source>
</evidence>
<dbReference type="GO" id="GO:0005576">
    <property type="term" value="C:extracellular region"/>
    <property type="evidence" value="ECO:0007669"/>
    <property type="project" value="UniProtKB-SubCell"/>
</dbReference>
<evidence type="ECO:0000256" key="6">
    <source>
        <dbReference type="ARBA" id="ARBA00022859"/>
    </source>
</evidence>
<dbReference type="InterPro" id="IPR002502">
    <property type="entry name" value="Amidase_domain"/>
</dbReference>
<proteinExistence type="evidence at transcript level"/>
<dbReference type="Gene3D" id="3.40.80.10">
    <property type="entry name" value="Peptidoglycan recognition protein-like"/>
    <property type="match status" value="1"/>
</dbReference>
<dbReference type="GO" id="GO:0045087">
    <property type="term" value="P:innate immune response"/>
    <property type="evidence" value="ECO:0007669"/>
    <property type="project" value="UniProtKB-KW"/>
</dbReference>
<dbReference type="EMBL" id="KC920903">
    <property type="protein sequence ID" value="AGS57593.1"/>
    <property type="molecule type" value="mRNA"/>
</dbReference>
<evidence type="ECO:0000256" key="5">
    <source>
        <dbReference type="ARBA" id="ARBA00022729"/>
    </source>
</evidence>
<evidence type="ECO:0000259" key="11">
    <source>
        <dbReference type="SMART" id="SM00644"/>
    </source>
</evidence>
<accession>S5U474</accession>
<dbReference type="GO" id="GO:0008270">
    <property type="term" value="F:zinc ion binding"/>
    <property type="evidence" value="ECO:0007669"/>
    <property type="project" value="InterPro"/>
</dbReference>
<comment type="similarity">
    <text evidence="2 8">Belongs to the N-acetylmuramoyl-L-alanine amidase 2 family.</text>
</comment>
<evidence type="ECO:0000256" key="7">
    <source>
        <dbReference type="ARBA" id="ARBA00023157"/>
    </source>
</evidence>
<dbReference type="SUPFAM" id="SSF55846">
    <property type="entry name" value="N-acetylmuramoyl-L-alanine amidase-like"/>
    <property type="match status" value="1"/>
</dbReference>
<keyword evidence="5 10" id="KW-0732">Signal</keyword>
<evidence type="ECO:0000256" key="4">
    <source>
        <dbReference type="ARBA" id="ARBA00022588"/>
    </source>
</evidence>
<evidence type="ECO:0000256" key="9">
    <source>
        <dbReference type="PIRSR" id="PIRSR037945-1"/>
    </source>
</evidence>
<evidence type="ECO:0000256" key="10">
    <source>
        <dbReference type="SAM" id="SignalP"/>
    </source>
</evidence>
<dbReference type="FunFam" id="3.40.80.10:FF:000001">
    <property type="entry name" value="Peptidoglycan recognition protein 1"/>
    <property type="match status" value="1"/>
</dbReference>
<feature type="domain" description="Peptidoglycan recognition protein family" evidence="12">
    <location>
        <begin position="22"/>
        <end position="164"/>
    </location>
</feature>
<dbReference type="Pfam" id="PF01510">
    <property type="entry name" value="Amidase_2"/>
    <property type="match status" value="1"/>
</dbReference>
<evidence type="ECO:0000256" key="8">
    <source>
        <dbReference type="PIRNR" id="PIRNR037945"/>
    </source>
</evidence>
<dbReference type="PIRSF" id="PIRSF037945">
    <property type="entry name" value="PGRPs"/>
    <property type="match status" value="1"/>
</dbReference>
<dbReference type="AlphaFoldDB" id="S5U474"/>
<organism evidence="13">
    <name type="scientific">Musca domestica</name>
    <name type="common">House fly</name>
    <dbReference type="NCBI Taxonomy" id="7370"/>
    <lineage>
        <taxon>Eukaryota</taxon>
        <taxon>Metazoa</taxon>
        <taxon>Ecdysozoa</taxon>
        <taxon>Arthropoda</taxon>
        <taxon>Hexapoda</taxon>
        <taxon>Insecta</taxon>
        <taxon>Pterygota</taxon>
        <taxon>Neoptera</taxon>
        <taxon>Endopterygota</taxon>
        <taxon>Diptera</taxon>
        <taxon>Brachycera</taxon>
        <taxon>Muscomorpha</taxon>
        <taxon>Muscoidea</taxon>
        <taxon>Muscidae</taxon>
        <taxon>Musca</taxon>
    </lineage>
</organism>
<evidence type="ECO:0000259" key="12">
    <source>
        <dbReference type="SMART" id="SM00701"/>
    </source>
</evidence>
<keyword evidence="3" id="KW-0964">Secreted</keyword>
<feature type="domain" description="N-acetylmuramoyl-L-alanine amidase" evidence="11">
    <location>
        <begin position="33"/>
        <end position="170"/>
    </location>
</feature>
<protein>
    <recommendedName>
        <fullName evidence="8">Peptidoglycan-recognition protein</fullName>
    </recommendedName>
</protein>
<feature type="signal peptide" evidence="10">
    <location>
        <begin position="1"/>
        <end position="21"/>
    </location>
</feature>
<feature type="chain" id="PRO_5004532976" description="Peptidoglycan-recognition protein" evidence="10">
    <location>
        <begin position="22"/>
        <end position="192"/>
    </location>
</feature>
<keyword evidence="4 8" id="KW-0399">Innate immunity</keyword>
<dbReference type="PANTHER" id="PTHR11022">
    <property type="entry name" value="PEPTIDOGLYCAN RECOGNITION PROTEIN"/>
    <property type="match status" value="1"/>
</dbReference>
<evidence type="ECO:0000256" key="1">
    <source>
        <dbReference type="ARBA" id="ARBA00004613"/>
    </source>
</evidence>
<reference evidence="13" key="1">
    <citation type="submission" date="2013-04" db="EMBL/GenBank/DDBJ databases">
        <authorList>
            <person name="Ge X.D."/>
            <person name="Liu F.S."/>
        </authorList>
    </citation>
    <scope>NUCLEOTIDE SEQUENCE</scope>
</reference>
<dbReference type="SMART" id="SM00701">
    <property type="entry name" value="PGRP"/>
    <property type="match status" value="1"/>
</dbReference>
<keyword evidence="6 8" id="KW-0391">Immunity</keyword>